<proteinExistence type="predicted"/>
<name>A0A918TCP9_STRCJ</name>
<reference evidence="1" key="1">
    <citation type="journal article" date="2014" name="Int. J. Syst. Evol. Microbiol.">
        <title>Complete genome sequence of Corynebacterium casei LMG S-19264T (=DSM 44701T), isolated from a smear-ripened cheese.</title>
        <authorList>
            <consortium name="US DOE Joint Genome Institute (JGI-PGF)"/>
            <person name="Walter F."/>
            <person name="Albersmeier A."/>
            <person name="Kalinowski J."/>
            <person name="Ruckert C."/>
        </authorList>
    </citation>
    <scope>NUCLEOTIDE SEQUENCE</scope>
    <source>
        <strain evidence="1">JCM 4633</strain>
    </source>
</reference>
<reference evidence="1" key="2">
    <citation type="submission" date="2020-09" db="EMBL/GenBank/DDBJ databases">
        <authorList>
            <person name="Sun Q."/>
            <person name="Ohkuma M."/>
        </authorList>
    </citation>
    <scope>NUCLEOTIDE SEQUENCE</scope>
    <source>
        <strain evidence="1">JCM 4633</strain>
    </source>
</reference>
<evidence type="ECO:0008006" key="3">
    <source>
        <dbReference type="Google" id="ProtNLM"/>
    </source>
</evidence>
<dbReference type="AlphaFoldDB" id="A0A918TCP9"/>
<dbReference type="EMBL" id="BMVB01000004">
    <property type="protein sequence ID" value="GHC41717.1"/>
    <property type="molecule type" value="Genomic_DNA"/>
</dbReference>
<organism evidence="1 2">
    <name type="scientific">Streptomyces cinnamoneus</name>
    <name type="common">Streptoverticillium cinnamoneum</name>
    <dbReference type="NCBI Taxonomy" id="53446"/>
    <lineage>
        <taxon>Bacteria</taxon>
        <taxon>Bacillati</taxon>
        <taxon>Actinomycetota</taxon>
        <taxon>Actinomycetes</taxon>
        <taxon>Kitasatosporales</taxon>
        <taxon>Streptomycetaceae</taxon>
        <taxon>Streptomyces</taxon>
        <taxon>Streptomyces cinnamoneus group</taxon>
    </lineage>
</organism>
<protein>
    <recommendedName>
        <fullName evidence="3">DNA primase/polymerase bifunctional N-terminal domain-containing protein</fullName>
    </recommendedName>
</protein>
<accession>A0A918TCP9</accession>
<evidence type="ECO:0000313" key="2">
    <source>
        <dbReference type="Proteomes" id="UP000646244"/>
    </source>
</evidence>
<gene>
    <name evidence="1" type="ORF">GCM10010507_15130</name>
</gene>
<evidence type="ECO:0000313" key="1">
    <source>
        <dbReference type="EMBL" id="GHC41717.1"/>
    </source>
</evidence>
<dbReference type="RefSeq" id="WP_190108882.1">
    <property type="nucleotide sequence ID" value="NZ_BMVB01000004.1"/>
</dbReference>
<dbReference type="Proteomes" id="UP000646244">
    <property type="component" value="Unassembled WGS sequence"/>
</dbReference>
<comment type="caution">
    <text evidence="1">The sequence shown here is derived from an EMBL/GenBank/DDBJ whole genome shotgun (WGS) entry which is preliminary data.</text>
</comment>
<sequence>MSHNPFTHWLARAATDPHATVHLWDMGCTAPLLTGRRWDVVQVDFALATAAVAELRAQGHHVGPYLMSGTERAMWWLLPLGAGRGFVTEEGVIVYPPGWALLSPPPGKYLRDRVWVLPEEEEGDGQGPRLTSPGSLRAALDAAGRALARKAAAPAR</sequence>